<accession>A0A0C2YMC4</accession>
<dbReference type="Proteomes" id="UP000053989">
    <property type="component" value="Unassembled WGS sequence"/>
</dbReference>
<reference evidence="2 3" key="1">
    <citation type="submission" date="2014-04" db="EMBL/GenBank/DDBJ databases">
        <authorList>
            <consortium name="DOE Joint Genome Institute"/>
            <person name="Kuo A."/>
            <person name="Kohler A."/>
            <person name="Nagy L.G."/>
            <person name="Floudas D."/>
            <person name="Copeland A."/>
            <person name="Barry K.W."/>
            <person name="Cichocki N."/>
            <person name="Veneault-Fourrey C."/>
            <person name="LaButti K."/>
            <person name="Lindquist E.A."/>
            <person name="Lipzen A."/>
            <person name="Lundell T."/>
            <person name="Morin E."/>
            <person name="Murat C."/>
            <person name="Sun H."/>
            <person name="Tunlid A."/>
            <person name="Henrissat B."/>
            <person name="Grigoriev I.V."/>
            <person name="Hibbett D.S."/>
            <person name="Martin F."/>
            <person name="Nordberg H.P."/>
            <person name="Cantor M.N."/>
            <person name="Hua S.X."/>
        </authorList>
    </citation>
    <scope>NUCLEOTIDE SEQUENCE [LARGE SCALE GENOMIC DNA]</scope>
    <source>
        <strain evidence="2 3">Foug A</strain>
    </source>
</reference>
<gene>
    <name evidence="2" type="ORF">SCLCIDRAFT_1224991</name>
</gene>
<name>A0A0C2YMC4_9AGAM</name>
<proteinExistence type="predicted"/>
<dbReference type="InParanoid" id="A0A0C2YMC4"/>
<protein>
    <submittedName>
        <fullName evidence="2">Uncharacterized protein</fullName>
    </submittedName>
</protein>
<sequence length="79" mass="9002">MAHRRQGGEETTGTDVSERLIFLAAHCAIVRSLLILGQGFFRRSLNRCRRSDTTCPPSMLLLAVCMNSRLCLRDVRPYY</sequence>
<feature type="transmembrane region" description="Helical" evidence="1">
    <location>
        <begin position="20"/>
        <end position="41"/>
    </location>
</feature>
<keyword evidence="1" id="KW-1133">Transmembrane helix</keyword>
<dbReference type="EMBL" id="KN822309">
    <property type="protein sequence ID" value="KIM50918.1"/>
    <property type="molecule type" value="Genomic_DNA"/>
</dbReference>
<organism evidence="2 3">
    <name type="scientific">Scleroderma citrinum Foug A</name>
    <dbReference type="NCBI Taxonomy" id="1036808"/>
    <lineage>
        <taxon>Eukaryota</taxon>
        <taxon>Fungi</taxon>
        <taxon>Dikarya</taxon>
        <taxon>Basidiomycota</taxon>
        <taxon>Agaricomycotina</taxon>
        <taxon>Agaricomycetes</taxon>
        <taxon>Agaricomycetidae</taxon>
        <taxon>Boletales</taxon>
        <taxon>Sclerodermatineae</taxon>
        <taxon>Sclerodermataceae</taxon>
        <taxon>Scleroderma</taxon>
    </lineage>
</organism>
<evidence type="ECO:0000256" key="1">
    <source>
        <dbReference type="SAM" id="Phobius"/>
    </source>
</evidence>
<dbReference type="AlphaFoldDB" id="A0A0C2YMC4"/>
<evidence type="ECO:0000313" key="3">
    <source>
        <dbReference type="Proteomes" id="UP000053989"/>
    </source>
</evidence>
<evidence type="ECO:0000313" key="2">
    <source>
        <dbReference type="EMBL" id="KIM50918.1"/>
    </source>
</evidence>
<keyword evidence="1" id="KW-0472">Membrane</keyword>
<reference evidence="3" key="2">
    <citation type="submission" date="2015-01" db="EMBL/GenBank/DDBJ databases">
        <title>Evolutionary Origins and Diversification of the Mycorrhizal Mutualists.</title>
        <authorList>
            <consortium name="DOE Joint Genome Institute"/>
            <consortium name="Mycorrhizal Genomics Consortium"/>
            <person name="Kohler A."/>
            <person name="Kuo A."/>
            <person name="Nagy L.G."/>
            <person name="Floudas D."/>
            <person name="Copeland A."/>
            <person name="Barry K.W."/>
            <person name="Cichocki N."/>
            <person name="Veneault-Fourrey C."/>
            <person name="LaButti K."/>
            <person name="Lindquist E.A."/>
            <person name="Lipzen A."/>
            <person name="Lundell T."/>
            <person name="Morin E."/>
            <person name="Murat C."/>
            <person name="Riley R."/>
            <person name="Ohm R."/>
            <person name="Sun H."/>
            <person name="Tunlid A."/>
            <person name="Henrissat B."/>
            <person name="Grigoriev I.V."/>
            <person name="Hibbett D.S."/>
            <person name="Martin F."/>
        </authorList>
    </citation>
    <scope>NUCLEOTIDE SEQUENCE [LARGE SCALE GENOMIC DNA]</scope>
    <source>
        <strain evidence="3">Foug A</strain>
    </source>
</reference>
<keyword evidence="3" id="KW-1185">Reference proteome</keyword>
<dbReference type="HOGENOM" id="CLU_2607406_0_0_1"/>
<keyword evidence="1" id="KW-0812">Transmembrane</keyword>